<reference evidence="3 5" key="1">
    <citation type="journal article" date="2007" name="Virus Res.">
        <title>Identification and characterization of Raspberry mottle virus, a novel member of the Closteroviridae.</title>
        <authorList>
            <person name="Tzanetakis I.E."/>
            <person name="Halgren A."/>
            <person name="Mosier N."/>
            <person name="Martin R.R."/>
        </authorList>
    </citation>
    <scope>NUCLEOTIDE SEQUENCE [LARGE SCALE GENOMIC DNA]</scope>
    <source>
        <strain evidence="3">HCRL Glen Clova</strain>
    </source>
</reference>
<dbReference type="EMBL" id="MT156350">
    <property type="protein sequence ID" value="QRG29093.1"/>
    <property type="molecule type" value="Genomic_RNA"/>
</dbReference>
<dbReference type="GeneID" id="5076638"/>
<dbReference type="KEGG" id="vg:5076638"/>
<evidence type="ECO:0000313" key="3">
    <source>
        <dbReference type="EMBL" id="ABC87276.1"/>
    </source>
</evidence>
<dbReference type="EMBL" id="DQ357218">
    <property type="protein sequence ID" value="ABC87276.1"/>
    <property type="molecule type" value="Genomic_RNA"/>
</dbReference>
<feature type="compositionally biased region" description="Low complexity" evidence="1">
    <location>
        <begin position="8"/>
        <end position="25"/>
    </location>
</feature>
<feature type="region of interest" description="Disordered" evidence="1">
    <location>
        <begin position="1"/>
        <end position="25"/>
    </location>
</feature>
<reference evidence="4" key="2">
    <citation type="submission" date="2020-03" db="EMBL/GenBank/DDBJ databases">
        <title>First Report of Black raspberry necrosis virus and Raspberry leaf mottle virus in Bosnia and Herzegovina.</title>
        <authorList>
            <person name="Radulovic M."/>
        </authorList>
    </citation>
    <scope>NUCLEOTIDE SEQUENCE</scope>
    <source>
        <strain evidence="4">RMG</strain>
    </source>
</reference>
<dbReference type="Proteomes" id="UP000202496">
    <property type="component" value="Segment"/>
</dbReference>
<keyword evidence="2" id="KW-0812">Transmembrane</keyword>
<evidence type="ECO:0000313" key="5">
    <source>
        <dbReference type="Proteomes" id="UP000202496"/>
    </source>
</evidence>
<keyword evidence="2" id="KW-0472">Membrane</keyword>
<proteinExistence type="predicted"/>
<dbReference type="RefSeq" id="YP_874186.1">
    <property type="nucleotide sequence ID" value="NC_008585.1"/>
</dbReference>
<protein>
    <submittedName>
        <fullName evidence="3">p7</fullName>
    </submittedName>
</protein>
<evidence type="ECO:0000256" key="2">
    <source>
        <dbReference type="SAM" id="Phobius"/>
    </source>
</evidence>
<sequence length="61" mass="6837">MPITESETPFSLAASPSSPPLRSTRVPKSSILAFSLLLMLTLCLISAFFISCFRFHRFCRL</sequence>
<evidence type="ECO:0000313" key="4">
    <source>
        <dbReference type="EMBL" id="QRG29093.1"/>
    </source>
</evidence>
<evidence type="ECO:0000256" key="1">
    <source>
        <dbReference type="SAM" id="MobiDB-lite"/>
    </source>
</evidence>
<keyword evidence="5" id="KW-1185">Reference proteome</keyword>
<name>A0MBW5_9CLOS</name>
<organism evidence="3 5">
    <name type="scientific">Raspberry leaf mottle virus</name>
    <dbReference type="NCBI Taxonomy" id="326941"/>
    <lineage>
        <taxon>Viruses</taxon>
        <taxon>Riboviria</taxon>
        <taxon>Orthornavirae</taxon>
        <taxon>Kitrinoviricota</taxon>
        <taxon>Alsuviricetes</taxon>
        <taxon>Martellivirales</taxon>
        <taxon>Closteroviridae</taxon>
        <taxon>Closterovirus</taxon>
        <taxon>Closterovirus macularubi</taxon>
    </lineage>
</organism>
<accession>A0MBW5</accession>
<feature type="transmembrane region" description="Helical" evidence="2">
    <location>
        <begin position="31"/>
        <end position="53"/>
    </location>
</feature>
<keyword evidence="2" id="KW-1133">Transmembrane helix</keyword>